<dbReference type="Pfam" id="PF00717">
    <property type="entry name" value="Peptidase_S24"/>
    <property type="match status" value="1"/>
</dbReference>
<name>A0A5C2H7M8_9BACT</name>
<reference evidence="2" key="2">
    <citation type="submission" date="2019-09" db="EMBL/GenBank/DDBJ databases">
        <title>Taxonomic note: a critical rebuttal of the proposed division of the genus Arcobacter into six genera, emended descriptions of Arcobacter anaerophilus and the genus Arcobacter, and an assessment of genus-level boundaries for Epsilonproteobacteria using in silico genomic comparator tools.</title>
        <authorList>
            <person name="On S.L.W."/>
            <person name="Miller W.G."/>
            <person name="Biggs P."/>
            <person name="Cornelius A."/>
            <person name="Vandamme P."/>
        </authorList>
    </citation>
    <scope>NUCLEOTIDE SEQUENCE [LARGE SCALE GENOMIC DNA]</scope>
    <source>
        <strain evidence="2">LMG 26638</strain>
    </source>
</reference>
<dbReference type="OrthoDB" id="1467636at2"/>
<dbReference type="InterPro" id="IPR015927">
    <property type="entry name" value="Peptidase_S24_S26A/B/C"/>
</dbReference>
<evidence type="ECO:0000313" key="3">
    <source>
        <dbReference type="Proteomes" id="UP000322726"/>
    </source>
</evidence>
<dbReference type="CDD" id="cd06462">
    <property type="entry name" value="Peptidase_S24_S26"/>
    <property type="match status" value="1"/>
</dbReference>
<dbReference type="KEGG" id="apai:APAC_1220"/>
<protein>
    <submittedName>
        <fullName evidence="2">Nickel-type superoxide dismutase maturation protease</fullName>
    </submittedName>
</protein>
<dbReference type="GO" id="GO:0008233">
    <property type="term" value="F:peptidase activity"/>
    <property type="evidence" value="ECO:0007669"/>
    <property type="project" value="UniProtKB-KW"/>
</dbReference>
<dbReference type="Gene3D" id="2.10.109.10">
    <property type="entry name" value="Umud Fragment, subunit A"/>
    <property type="match status" value="1"/>
</dbReference>
<dbReference type="SUPFAM" id="SSF51306">
    <property type="entry name" value="LexA/Signal peptidase"/>
    <property type="match status" value="1"/>
</dbReference>
<accession>A0A5C2H7M8</accession>
<feature type="domain" description="Peptidase S24/S26A/S26B/S26C" evidence="1">
    <location>
        <begin position="5"/>
        <end position="71"/>
    </location>
</feature>
<evidence type="ECO:0000313" key="2">
    <source>
        <dbReference type="EMBL" id="QEP34339.1"/>
    </source>
</evidence>
<evidence type="ECO:0000259" key="1">
    <source>
        <dbReference type="Pfam" id="PF00717"/>
    </source>
</evidence>
<organism evidence="2 3">
    <name type="scientific">Malaciobacter pacificus</name>
    <dbReference type="NCBI Taxonomy" id="1080223"/>
    <lineage>
        <taxon>Bacteria</taxon>
        <taxon>Pseudomonadati</taxon>
        <taxon>Campylobacterota</taxon>
        <taxon>Epsilonproteobacteria</taxon>
        <taxon>Campylobacterales</taxon>
        <taxon>Arcobacteraceae</taxon>
        <taxon>Malaciobacter</taxon>
    </lineage>
</organism>
<dbReference type="AlphaFoldDB" id="A0A5C2H7M8"/>
<dbReference type="InterPro" id="IPR036286">
    <property type="entry name" value="LexA/Signal_pep-like_sf"/>
</dbReference>
<keyword evidence="3" id="KW-1185">Reference proteome</keyword>
<dbReference type="GO" id="GO:0006508">
    <property type="term" value="P:proteolysis"/>
    <property type="evidence" value="ECO:0007669"/>
    <property type="project" value="UniProtKB-KW"/>
</dbReference>
<keyword evidence="2" id="KW-0378">Hydrolase</keyword>
<proteinExistence type="predicted"/>
<dbReference type="Proteomes" id="UP000322726">
    <property type="component" value="Chromosome"/>
</dbReference>
<dbReference type="EMBL" id="CP035928">
    <property type="protein sequence ID" value="QEP34339.1"/>
    <property type="molecule type" value="Genomic_DNA"/>
</dbReference>
<gene>
    <name evidence="2" type="ORF">APAC_1220</name>
</gene>
<keyword evidence="2" id="KW-0645">Protease</keyword>
<reference evidence="2" key="1">
    <citation type="submission" date="2019-09" db="EMBL/GenBank/DDBJ databases">
        <title>Complete genome sequencing of four Arcobacter species reveals a diverse suite of mobile elements.</title>
        <authorList>
            <person name="Miller W.G."/>
            <person name="Yee E."/>
            <person name="Bono J.L."/>
        </authorList>
    </citation>
    <scope>NUCLEOTIDE SEQUENCE [LARGE SCALE GENOMIC DNA]</scope>
    <source>
        <strain evidence="2">LMG 26638</strain>
    </source>
</reference>
<sequence length="92" mass="10701">MIKLFKCEGNSLFPLYKNGQIVLSIKSKFSNLKVGDIVVFFQKDYGMMIKQIKEIQNNKYFLVGTNPDSIDSRNFGFISKSDIKYKVLFKIF</sequence>
<dbReference type="RefSeq" id="WP_130233279.1">
    <property type="nucleotide sequence ID" value="NZ_BMEF01000008.1"/>
</dbReference>